<feature type="transmembrane region" description="Helical" evidence="1">
    <location>
        <begin position="138"/>
        <end position="162"/>
    </location>
</feature>
<keyword evidence="1" id="KW-1133">Transmembrane helix</keyword>
<evidence type="ECO:0000313" key="3">
    <source>
        <dbReference type="Proteomes" id="UP001162029"/>
    </source>
</evidence>
<accession>A0AAV0UDA9</accession>
<dbReference type="AlphaFoldDB" id="A0AAV0UDA9"/>
<name>A0AAV0UDA9_9STRA</name>
<dbReference type="PANTHER" id="PTHR13281:SF0">
    <property type="entry name" value="TRANSMEMBRANE PROTEIN 70, MITOCHONDRIAL"/>
    <property type="match status" value="1"/>
</dbReference>
<sequence>MAVLRMSCRAVCLAETLPTSVRSLYTVSRINCRPVNVTSFQRLPFDINSHSQTSRFNASFAVHHSSSSRSREDAQKTHDIAVDKILLSDSTLSGYQVYSAPMSRAVRLMKAVSVTSCVLTSIGMPVLCMVSEQDTSTIGKWAMCGTIMLFGLGSTSLFHYLFKPYVMRMWLTDSSAADDTAREAIDDPMVTVETVTLFAQLTKNSFRLSEVSPPAQTMHPMVSFQARDRYYFIHPETFEDRNLLNKLVGAGKRK</sequence>
<dbReference type="InterPro" id="IPR009724">
    <property type="entry name" value="TMEM70"/>
</dbReference>
<dbReference type="Pfam" id="PF06979">
    <property type="entry name" value="TMEM70"/>
    <property type="match status" value="1"/>
</dbReference>
<keyword evidence="3" id="KW-1185">Reference proteome</keyword>
<dbReference type="EMBL" id="CANTFM010000998">
    <property type="protein sequence ID" value="CAI5733435.1"/>
    <property type="molecule type" value="Genomic_DNA"/>
</dbReference>
<keyword evidence="1" id="KW-0812">Transmembrane</keyword>
<evidence type="ECO:0008006" key="4">
    <source>
        <dbReference type="Google" id="ProtNLM"/>
    </source>
</evidence>
<evidence type="ECO:0000256" key="1">
    <source>
        <dbReference type="SAM" id="Phobius"/>
    </source>
</evidence>
<dbReference type="PANTHER" id="PTHR13281">
    <property type="entry name" value="TRANSMEMBRANE PROTEIN 70, MITOCHONDRIAL"/>
    <property type="match status" value="1"/>
</dbReference>
<comment type="caution">
    <text evidence="2">The sequence shown here is derived from an EMBL/GenBank/DDBJ whole genome shotgun (WGS) entry which is preliminary data.</text>
</comment>
<dbReference type="Proteomes" id="UP001162029">
    <property type="component" value="Unassembled WGS sequence"/>
</dbReference>
<protein>
    <recommendedName>
        <fullName evidence="4">Transmembrane protein 70</fullName>
    </recommendedName>
</protein>
<reference evidence="2" key="1">
    <citation type="submission" date="2022-12" db="EMBL/GenBank/DDBJ databases">
        <authorList>
            <person name="Webb A."/>
        </authorList>
    </citation>
    <scope>NUCLEOTIDE SEQUENCE</scope>
    <source>
        <strain evidence="2">Pd1</strain>
    </source>
</reference>
<gene>
    <name evidence="2" type="ORF">PDE001_LOCUS5398</name>
</gene>
<dbReference type="GO" id="GO:0031966">
    <property type="term" value="C:mitochondrial membrane"/>
    <property type="evidence" value="ECO:0007669"/>
    <property type="project" value="TreeGrafter"/>
</dbReference>
<keyword evidence="1" id="KW-0472">Membrane</keyword>
<organism evidence="2 3">
    <name type="scientific">Peronospora destructor</name>
    <dbReference type="NCBI Taxonomy" id="86335"/>
    <lineage>
        <taxon>Eukaryota</taxon>
        <taxon>Sar</taxon>
        <taxon>Stramenopiles</taxon>
        <taxon>Oomycota</taxon>
        <taxon>Peronosporomycetes</taxon>
        <taxon>Peronosporales</taxon>
        <taxon>Peronosporaceae</taxon>
        <taxon>Peronospora</taxon>
    </lineage>
</organism>
<dbReference type="InterPro" id="IPR045325">
    <property type="entry name" value="TMEM70/TMEM186/TMEM223"/>
</dbReference>
<dbReference type="GO" id="GO:0033615">
    <property type="term" value="P:mitochondrial proton-transporting ATP synthase complex assembly"/>
    <property type="evidence" value="ECO:0007669"/>
    <property type="project" value="TreeGrafter"/>
</dbReference>
<proteinExistence type="predicted"/>
<evidence type="ECO:0000313" key="2">
    <source>
        <dbReference type="EMBL" id="CAI5733435.1"/>
    </source>
</evidence>
<feature type="transmembrane region" description="Helical" evidence="1">
    <location>
        <begin position="111"/>
        <end position="132"/>
    </location>
</feature>